<comment type="caution">
    <text evidence="1">The sequence shown here is derived from an EMBL/GenBank/DDBJ whole genome shotgun (WGS) entry which is preliminary data.</text>
</comment>
<dbReference type="InterPro" id="IPR005358">
    <property type="entry name" value="Puta_zinc/iron-chelating_dom"/>
</dbReference>
<dbReference type="Proteomes" id="UP000295509">
    <property type="component" value="Unassembled WGS sequence"/>
</dbReference>
<accession>A0A4R8LJN6</accession>
<organism evidence="1 2">
    <name type="scientific">Paraburkholderia rhizosphaerae</name>
    <dbReference type="NCBI Taxonomy" id="480658"/>
    <lineage>
        <taxon>Bacteria</taxon>
        <taxon>Pseudomonadati</taxon>
        <taxon>Pseudomonadota</taxon>
        <taxon>Betaproteobacteria</taxon>
        <taxon>Burkholderiales</taxon>
        <taxon>Burkholderiaceae</taxon>
        <taxon>Paraburkholderia</taxon>
    </lineage>
</organism>
<evidence type="ECO:0000313" key="1">
    <source>
        <dbReference type="EMBL" id="TDY42495.1"/>
    </source>
</evidence>
<dbReference type="EMBL" id="SORE01000021">
    <property type="protein sequence ID" value="TDY42495.1"/>
    <property type="molecule type" value="Genomic_DNA"/>
</dbReference>
<gene>
    <name evidence="1" type="ORF">BX592_12166</name>
</gene>
<evidence type="ECO:0000313" key="2">
    <source>
        <dbReference type="Proteomes" id="UP000295509"/>
    </source>
</evidence>
<dbReference type="AlphaFoldDB" id="A0A4R8LJN6"/>
<proteinExistence type="predicted"/>
<keyword evidence="2" id="KW-1185">Reference proteome</keyword>
<dbReference type="Pfam" id="PF03692">
    <property type="entry name" value="CxxCxxCC"/>
    <property type="match status" value="1"/>
</dbReference>
<name>A0A4R8LJN6_9BURK</name>
<sequence length="250" mass="27031">MCGQCCHDLRLPLSLDEALAWLTRGGTVQLFCEAIPWPDEPPASHLQAQHKRRRSFASNSAALPVRVIATIVATYDGPCPNLGADMRCGIYDARPRVCRIYPAESNPFIELAPASKACPPDAWSQHKPVFSVAGKLVDARIAQVIDESRAVDARDASLKDRLCALLRIDTAALANEGFAIHSPARDDALHALQSLDMHADRAAPESATQWRIVSNQRATVDTLASIGALHAHTSDCPNAAFEYLGFNAAT</sequence>
<reference evidence="1 2" key="1">
    <citation type="submission" date="2019-03" db="EMBL/GenBank/DDBJ databases">
        <title>Genomic Encyclopedia of Type Strains, Phase III (KMG-III): the genomes of soil and plant-associated and newly described type strains.</title>
        <authorList>
            <person name="Whitman W."/>
        </authorList>
    </citation>
    <scope>NUCLEOTIDE SEQUENCE [LARGE SCALE GENOMIC DNA]</scope>
    <source>
        <strain evidence="1 2">LMG 29544</strain>
    </source>
</reference>
<protein>
    <submittedName>
        <fullName evidence="1">Putative zinc-or iron-chelating protein</fullName>
    </submittedName>
</protein>